<reference evidence="10" key="1">
    <citation type="submission" date="2020-08" db="EMBL/GenBank/DDBJ databases">
        <title>Genome public.</title>
        <authorList>
            <person name="Liu C."/>
            <person name="Sun Q."/>
        </authorList>
    </citation>
    <scope>NUCLEOTIDE SEQUENCE</scope>
    <source>
        <strain evidence="10">BX7</strain>
    </source>
</reference>
<dbReference type="Pfam" id="PF22698">
    <property type="entry name" value="Semialdhyde_dhC_1"/>
    <property type="match status" value="1"/>
</dbReference>
<dbReference type="HAMAP" id="MF_00150">
    <property type="entry name" value="ArgC_type1"/>
    <property type="match status" value="1"/>
</dbReference>
<dbReference type="GO" id="GO:0005737">
    <property type="term" value="C:cytoplasm"/>
    <property type="evidence" value="ECO:0007669"/>
    <property type="project" value="UniProtKB-SubCell"/>
</dbReference>
<dbReference type="NCBIfam" id="TIGR01850">
    <property type="entry name" value="argC"/>
    <property type="match status" value="1"/>
</dbReference>
<dbReference type="SMART" id="SM00859">
    <property type="entry name" value="Semialdhyde_dh"/>
    <property type="match status" value="1"/>
</dbReference>
<dbReference type="InterPro" id="IPR058924">
    <property type="entry name" value="AGPR_dimerisation_dom"/>
</dbReference>
<comment type="catalytic activity">
    <reaction evidence="6 7">
        <text>N-acetyl-L-glutamate 5-semialdehyde + phosphate + NADP(+) = N-acetyl-L-glutamyl 5-phosphate + NADPH + H(+)</text>
        <dbReference type="Rhea" id="RHEA:21588"/>
        <dbReference type="ChEBI" id="CHEBI:15378"/>
        <dbReference type="ChEBI" id="CHEBI:29123"/>
        <dbReference type="ChEBI" id="CHEBI:43474"/>
        <dbReference type="ChEBI" id="CHEBI:57783"/>
        <dbReference type="ChEBI" id="CHEBI:57936"/>
        <dbReference type="ChEBI" id="CHEBI:58349"/>
        <dbReference type="EC" id="1.2.1.38"/>
    </reaction>
</comment>
<evidence type="ECO:0000313" key="11">
    <source>
        <dbReference type="Proteomes" id="UP000620366"/>
    </source>
</evidence>
<evidence type="ECO:0000256" key="2">
    <source>
        <dbReference type="ARBA" id="ARBA00022571"/>
    </source>
</evidence>
<dbReference type="PANTHER" id="PTHR32338">
    <property type="entry name" value="N-ACETYL-GAMMA-GLUTAMYL-PHOSPHATE REDUCTASE, CHLOROPLASTIC-RELATED-RELATED"/>
    <property type="match status" value="1"/>
</dbReference>
<dbReference type="EC" id="1.2.1.38" evidence="7"/>
<dbReference type="InterPro" id="IPR000706">
    <property type="entry name" value="AGPR_type-1"/>
</dbReference>
<dbReference type="CDD" id="cd17895">
    <property type="entry name" value="AGPR_1_N"/>
    <property type="match status" value="1"/>
</dbReference>
<evidence type="ECO:0000256" key="3">
    <source>
        <dbReference type="ARBA" id="ARBA00022605"/>
    </source>
</evidence>
<dbReference type="EMBL" id="JACRSP010000004">
    <property type="protein sequence ID" value="MBC8536881.1"/>
    <property type="molecule type" value="Genomic_DNA"/>
</dbReference>
<gene>
    <name evidence="7" type="primary">argC</name>
    <name evidence="10" type="ORF">H8695_09295</name>
</gene>
<dbReference type="FunFam" id="3.30.360.10:FF:000014">
    <property type="entry name" value="N-acetyl-gamma-glutamyl-phosphate reductase"/>
    <property type="match status" value="1"/>
</dbReference>
<feature type="active site" evidence="7 8">
    <location>
        <position position="148"/>
    </location>
</feature>
<proteinExistence type="inferred from homology"/>
<keyword evidence="2 7" id="KW-0055">Arginine biosynthesis</keyword>
<evidence type="ECO:0000259" key="9">
    <source>
        <dbReference type="SMART" id="SM00859"/>
    </source>
</evidence>
<dbReference type="Gene3D" id="3.40.50.720">
    <property type="entry name" value="NAD(P)-binding Rossmann-like Domain"/>
    <property type="match status" value="1"/>
</dbReference>
<feature type="domain" description="Semialdehyde dehydrogenase NAD-binding" evidence="9">
    <location>
        <begin position="3"/>
        <end position="140"/>
    </location>
</feature>
<evidence type="ECO:0000256" key="6">
    <source>
        <dbReference type="ARBA" id="ARBA00050557"/>
    </source>
</evidence>
<evidence type="ECO:0000256" key="1">
    <source>
        <dbReference type="ARBA" id="ARBA00004862"/>
    </source>
</evidence>
<sequence length="344" mass="37318">MIKAGIIGATGYAGVEILRILQSHPEVQIAAISSVSFEEQGIDTVYPNLYGIEERKLTHSDEVIAGSDVVFGSLPAGVSEEFAQKCVDRGAVFIDMGADFRLDDEAVYAKWYKQAYKRPELHEKAVYGLTEWNRAEIAKAPVIGNPGCFPTSVALGLWPALMGGLVKTGSIVIDSKSGVTGAGRGLTQNTHYAELNEGFAPYKIGAHRHTPEIEQTLSKMAGTQVQVVFTPHLLPINRGILSTMYLKFADGATLARAHAAYEDFYRKEPFVRVLRAGDIANVKNVRYSNYCDISLHEDAHTGTLIVVAAIDNMVKGAAGQAIQNMNVRFGLPETMGLTMVPPAF</sequence>
<dbReference type="Proteomes" id="UP000620366">
    <property type="component" value="Unassembled WGS sequence"/>
</dbReference>
<dbReference type="GO" id="GO:0051287">
    <property type="term" value="F:NAD binding"/>
    <property type="evidence" value="ECO:0007669"/>
    <property type="project" value="InterPro"/>
</dbReference>
<keyword evidence="11" id="KW-1185">Reference proteome</keyword>
<dbReference type="CDD" id="cd23934">
    <property type="entry name" value="AGPR_1_C"/>
    <property type="match status" value="1"/>
</dbReference>
<dbReference type="InterPro" id="IPR036291">
    <property type="entry name" value="NAD(P)-bd_dom_sf"/>
</dbReference>
<evidence type="ECO:0000256" key="8">
    <source>
        <dbReference type="PROSITE-ProRule" id="PRU10010"/>
    </source>
</evidence>
<keyword evidence="7" id="KW-0963">Cytoplasm</keyword>
<dbReference type="SUPFAM" id="SSF51735">
    <property type="entry name" value="NAD(P)-binding Rossmann-fold domains"/>
    <property type="match status" value="1"/>
</dbReference>
<accession>A0A926DET3</accession>
<keyword evidence="4 7" id="KW-0521">NADP</keyword>
<protein>
    <recommendedName>
        <fullName evidence="7">N-acetyl-gamma-glutamyl-phosphate reductase</fullName>
        <shortName evidence="7">AGPR</shortName>
        <ecNumber evidence="7">1.2.1.38</ecNumber>
    </recommendedName>
    <alternativeName>
        <fullName evidence="7">N-acetyl-glutamate semialdehyde dehydrogenase</fullName>
        <shortName evidence="7">NAGSA dehydrogenase</shortName>
    </alternativeName>
</protein>
<dbReference type="GO" id="GO:0003942">
    <property type="term" value="F:N-acetyl-gamma-glutamyl-phosphate reductase activity"/>
    <property type="evidence" value="ECO:0007669"/>
    <property type="project" value="UniProtKB-UniRule"/>
</dbReference>
<evidence type="ECO:0000256" key="5">
    <source>
        <dbReference type="ARBA" id="ARBA00023002"/>
    </source>
</evidence>
<dbReference type="InterPro" id="IPR023013">
    <property type="entry name" value="AGPR_AS"/>
</dbReference>
<dbReference type="GO" id="GO:0006526">
    <property type="term" value="P:L-arginine biosynthetic process"/>
    <property type="evidence" value="ECO:0007669"/>
    <property type="project" value="UniProtKB-UniRule"/>
</dbReference>
<dbReference type="InterPro" id="IPR050085">
    <property type="entry name" value="AGPR"/>
</dbReference>
<evidence type="ECO:0000256" key="4">
    <source>
        <dbReference type="ARBA" id="ARBA00022857"/>
    </source>
</evidence>
<dbReference type="InterPro" id="IPR000534">
    <property type="entry name" value="Semialdehyde_DH_NAD-bd"/>
</dbReference>
<keyword evidence="3 7" id="KW-0028">Amino-acid biosynthesis</keyword>
<evidence type="ECO:0000256" key="7">
    <source>
        <dbReference type="HAMAP-Rule" id="MF_00150"/>
    </source>
</evidence>
<dbReference type="RefSeq" id="WP_249300897.1">
    <property type="nucleotide sequence ID" value="NZ_JACRSP010000004.1"/>
</dbReference>
<dbReference type="GO" id="GO:0070401">
    <property type="term" value="F:NADP+ binding"/>
    <property type="evidence" value="ECO:0007669"/>
    <property type="project" value="InterPro"/>
</dbReference>
<name>A0A926DET3_9FIRM</name>
<dbReference type="SUPFAM" id="SSF55347">
    <property type="entry name" value="Glyceraldehyde-3-phosphate dehydrogenase-like, C-terminal domain"/>
    <property type="match status" value="1"/>
</dbReference>
<dbReference type="Gene3D" id="3.30.360.10">
    <property type="entry name" value="Dihydrodipicolinate Reductase, domain 2"/>
    <property type="match status" value="1"/>
</dbReference>
<comment type="caution">
    <text evidence="10">The sequence shown here is derived from an EMBL/GenBank/DDBJ whole genome shotgun (WGS) entry which is preliminary data.</text>
</comment>
<keyword evidence="5 7" id="KW-0560">Oxidoreductase</keyword>
<organism evidence="10 11">
    <name type="scientific">Feifania hominis</name>
    <dbReference type="NCBI Taxonomy" id="2763660"/>
    <lineage>
        <taxon>Bacteria</taxon>
        <taxon>Bacillati</taxon>
        <taxon>Bacillota</taxon>
        <taxon>Clostridia</taxon>
        <taxon>Eubacteriales</taxon>
        <taxon>Feifaniaceae</taxon>
        <taxon>Feifania</taxon>
    </lineage>
</organism>
<dbReference type="Pfam" id="PF01118">
    <property type="entry name" value="Semialdhyde_dh"/>
    <property type="match status" value="1"/>
</dbReference>
<comment type="pathway">
    <text evidence="1 7">Amino-acid biosynthesis; L-arginine biosynthesis; N(2)-acetyl-L-ornithine from L-glutamate: step 3/4.</text>
</comment>
<comment type="similarity">
    <text evidence="7">Belongs to the NAGSA dehydrogenase family. Type 1 subfamily.</text>
</comment>
<dbReference type="PROSITE" id="PS01224">
    <property type="entry name" value="ARGC"/>
    <property type="match status" value="1"/>
</dbReference>
<comment type="function">
    <text evidence="7">Catalyzes the NADPH-dependent reduction of N-acetyl-5-glutamyl phosphate to yield N-acetyl-L-glutamate 5-semialdehyde.</text>
</comment>
<dbReference type="AlphaFoldDB" id="A0A926DET3"/>
<comment type="subcellular location">
    <subcellularLocation>
        <location evidence="7">Cytoplasm</location>
    </subcellularLocation>
</comment>
<evidence type="ECO:0000313" key="10">
    <source>
        <dbReference type="EMBL" id="MBC8536881.1"/>
    </source>
</evidence>
<dbReference type="PANTHER" id="PTHR32338:SF10">
    <property type="entry name" value="N-ACETYL-GAMMA-GLUTAMYL-PHOSPHATE REDUCTASE, CHLOROPLASTIC-RELATED"/>
    <property type="match status" value="1"/>
</dbReference>